<evidence type="ECO:0000256" key="3">
    <source>
        <dbReference type="ARBA" id="ARBA00022801"/>
    </source>
</evidence>
<dbReference type="CDD" id="cd06262">
    <property type="entry name" value="metallo-hydrolase-like_MBL-fold"/>
    <property type="match status" value="1"/>
</dbReference>
<dbReference type="AlphaFoldDB" id="A0A645I5A2"/>
<gene>
    <name evidence="6" type="primary">gloC_36</name>
    <name evidence="6" type="ORF">SDC9_193636</name>
</gene>
<comment type="caution">
    <text evidence="6">The sequence shown here is derived from an EMBL/GenBank/DDBJ whole genome shotgun (WGS) entry which is preliminary data.</text>
</comment>
<reference evidence="6" key="1">
    <citation type="submission" date="2019-08" db="EMBL/GenBank/DDBJ databases">
        <authorList>
            <person name="Kucharzyk K."/>
            <person name="Murdoch R.W."/>
            <person name="Higgins S."/>
            <person name="Loffler F."/>
        </authorList>
    </citation>
    <scope>NUCLEOTIDE SEQUENCE</scope>
</reference>
<feature type="domain" description="Metallo-beta-lactamase" evidence="5">
    <location>
        <begin position="8"/>
        <end position="164"/>
    </location>
</feature>
<dbReference type="InterPro" id="IPR036866">
    <property type="entry name" value="RibonucZ/Hydroxyglut_hydro"/>
</dbReference>
<keyword evidence="4" id="KW-0862">Zinc</keyword>
<comment type="cofactor">
    <cofactor evidence="1">
        <name>Zn(2+)</name>
        <dbReference type="ChEBI" id="CHEBI:29105"/>
    </cofactor>
</comment>
<accession>A0A645I5A2</accession>
<evidence type="ECO:0000313" key="6">
    <source>
        <dbReference type="EMBL" id="MPN46056.1"/>
    </source>
</evidence>
<evidence type="ECO:0000256" key="2">
    <source>
        <dbReference type="ARBA" id="ARBA00022723"/>
    </source>
</evidence>
<keyword evidence="2" id="KW-0479">Metal-binding</keyword>
<dbReference type="PANTHER" id="PTHR46233">
    <property type="entry name" value="HYDROXYACYLGLUTATHIONE HYDROLASE GLOC"/>
    <property type="match status" value="1"/>
</dbReference>
<evidence type="ECO:0000256" key="4">
    <source>
        <dbReference type="ARBA" id="ARBA00022833"/>
    </source>
</evidence>
<dbReference type="GO" id="GO:0046872">
    <property type="term" value="F:metal ion binding"/>
    <property type="evidence" value="ECO:0007669"/>
    <property type="project" value="UniProtKB-KW"/>
</dbReference>
<sequence length="181" mass="20116">MDPSFDADPVAEFIQQKGLKVSTVLLTHGHFDHYYGLPSLQSQLPELKHVLLHSADLELWNAGGSAQVFLSTVLHLPQPDRLLQDEEILYLGNYVIRVLHTPGHTPGSVVFYIPEIATAFCGDLIFYHGVGRTDMPGSNYRQLKESIQNKIFTLPPQTTLISGHGPATSVAEEVENNPFFH</sequence>
<dbReference type="EMBL" id="VSSQ01106391">
    <property type="protein sequence ID" value="MPN46056.1"/>
    <property type="molecule type" value="Genomic_DNA"/>
</dbReference>
<proteinExistence type="predicted"/>
<dbReference type="PANTHER" id="PTHR46233:SF3">
    <property type="entry name" value="HYDROXYACYLGLUTATHIONE HYDROLASE GLOC"/>
    <property type="match status" value="1"/>
</dbReference>
<evidence type="ECO:0000256" key="1">
    <source>
        <dbReference type="ARBA" id="ARBA00001947"/>
    </source>
</evidence>
<dbReference type="Pfam" id="PF00753">
    <property type="entry name" value="Lactamase_B"/>
    <property type="match status" value="1"/>
</dbReference>
<keyword evidence="3 6" id="KW-0378">Hydrolase</keyword>
<organism evidence="6">
    <name type="scientific">bioreactor metagenome</name>
    <dbReference type="NCBI Taxonomy" id="1076179"/>
    <lineage>
        <taxon>unclassified sequences</taxon>
        <taxon>metagenomes</taxon>
        <taxon>ecological metagenomes</taxon>
    </lineage>
</organism>
<dbReference type="Gene3D" id="3.60.15.10">
    <property type="entry name" value="Ribonuclease Z/Hydroxyacylglutathione hydrolase-like"/>
    <property type="match status" value="1"/>
</dbReference>
<dbReference type="InterPro" id="IPR051453">
    <property type="entry name" value="MBL_Glyoxalase_II"/>
</dbReference>
<dbReference type="SMART" id="SM00849">
    <property type="entry name" value="Lactamase_B"/>
    <property type="match status" value="1"/>
</dbReference>
<name>A0A645I5A2_9ZZZZ</name>
<dbReference type="EC" id="3.1.2.6" evidence="6"/>
<dbReference type="GO" id="GO:0004416">
    <property type="term" value="F:hydroxyacylglutathione hydrolase activity"/>
    <property type="evidence" value="ECO:0007669"/>
    <property type="project" value="UniProtKB-EC"/>
</dbReference>
<dbReference type="InterPro" id="IPR001279">
    <property type="entry name" value="Metallo-B-lactamas"/>
</dbReference>
<evidence type="ECO:0000259" key="5">
    <source>
        <dbReference type="SMART" id="SM00849"/>
    </source>
</evidence>
<dbReference type="SUPFAM" id="SSF56281">
    <property type="entry name" value="Metallo-hydrolase/oxidoreductase"/>
    <property type="match status" value="1"/>
</dbReference>
<protein>
    <submittedName>
        <fullName evidence="6">Hydroxyacylglutathione hydrolase GloC</fullName>
        <ecNumber evidence="6">3.1.2.6</ecNumber>
    </submittedName>
</protein>